<dbReference type="SUPFAM" id="SSF53383">
    <property type="entry name" value="PLP-dependent transferases"/>
    <property type="match status" value="1"/>
</dbReference>
<reference evidence="1 2" key="1">
    <citation type="submission" date="2021-03" db="EMBL/GenBank/DDBJ databases">
        <title>The complete genome sequence of Acetobacter suratthaniensis TBRC 1719.</title>
        <authorList>
            <person name="Charoenyingcharoen P."/>
            <person name="Yukphan P."/>
        </authorList>
    </citation>
    <scope>NUCLEOTIDE SEQUENCE [LARGE SCALE GENOMIC DNA]</scope>
    <source>
        <strain evidence="1 2">TBRC 1719</strain>
    </source>
</reference>
<gene>
    <name evidence="1" type="ORF">J2D75_09350</name>
</gene>
<protein>
    <submittedName>
        <fullName evidence="1">GMP reductase</fullName>
    </submittedName>
</protein>
<dbReference type="InterPro" id="IPR015424">
    <property type="entry name" value="PyrdxlP-dep_Trfase"/>
</dbReference>
<dbReference type="Gene3D" id="3.40.640.10">
    <property type="entry name" value="Type I PLP-dependent aspartate aminotransferase-like (Major domain)"/>
    <property type="match status" value="1"/>
</dbReference>
<comment type="caution">
    <text evidence="1">The sequence shown here is derived from an EMBL/GenBank/DDBJ whole genome shotgun (WGS) entry which is preliminary data.</text>
</comment>
<sequence>MPVRSGQDIAAPDSTGADASIAGGVESACYAPASFPSFHALLLRELEALFAGAVVSPAIAARYLIAAARAAACTTPPGLAVADRAVVPPTGPLACLAETSAPPAGALDACLVALAPVLALVPASRGVNALDGAETLHSWACAVWDMLPSTARILASGGDERLDGQAGNGLNRYGVGSLPRPEVLAFASSTASDPSARGFAAARAARLALVRALAREWPDCAAMNAAKAAAIQETKAFLATFFGVDSPDHIILAASGTDCAMAATAVCGLRGSPVTIVLPGAEETGSGVPQAARGRHFASRTAHGVAVEKDTVVDGFSARTVCVPVAVREADGAPRPARDVLADCTAHIEQAIRLGRRVLLYVLDVSKTGLVMPDVAGVEALCQRFPGQVDVLVDGCQARFLPEQAGAFLRRGWAVMVTGSKFYAGSTFCGALLLPRRWRARLAGEGDAAHATGLSGGLSEGLPAGLADYAWRVEWPAAPVTACLPEGFNAGLFLRWRGACAEMAAFAATPLRERQHRLNLFLSGVTDALIACPMVRLLASGCRGDAGHWTWEESILSFLVLAPTAREADHVRPAVLDMERSRKLHRWLQADLSPYVPDGPDAATLRPLVALPCHVGQPVALPCAQALGGVAGALRIAASARHVTAGEADAVTETTALVRAVGQVLRKLVFVLDHWESIAARDPAPCAARAFPLLRLSGGGRTTGA</sequence>
<evidence type="ECO:0000313" key="1">
    <source>
        <dbReference type="EMBL" id="MBO1328681.1"/>
    </source>
</evidence>
<name>A0ABS3LMT3_9PROT</name>
<dbReference type="RefSeq" id="WP_207854568.1">
    <property type="nucleotide sequence ID" value="NZ_JAFVMG010000009.1"/>
</dbReference>
<dbReference type="InterPro" id="IPR015421">
    <property type="entry name" value="PyrdxlP-dep_Trfase_major"/>
</dbReference>
<organism evidence="1 2">
    <name type="scientific">Acetobacter suratthaniensis</name>
    <dbReference type="NCBI Taxonomy" id="1502841"/>
    <lineage>
        <taxon>Bacteria</taxon>
        <taxon>Pseudomonadati</taxon>
        <taxon>Pseudomonadota</taxon>
        <taxon>Alphaproteobacteria</taxon>
        <taxon>Acetobacterales</taxon>
        <taxon>Acetobacteraceae</taxon>
        <taxon>Acetobacter</taxon>
    </lineage>
</organism>
<dbReference type="EMBL" id="JAFVMG010000009">
    <property type="protein sequence ID" value="MBO1328681.1"/>
    <property type="molecule type" value="Genomic_DNA"/>
</dbReference>
<dbReference type="Proteomes" id="UP000664399">
    <property type="component" value="Unassembled WGS sequence"/>
</dbReference>
<evidence type="ECO:0000313" key="2">
    <source>
        <dbReference type="Proteomes" id="UP000664399"/>
    </source>
</evidence>
<proteinExistence type="predicted"/>
<accession>A0ABS3LMT3</accession>
<keyword evidence="2" id="KW-1185">Reference proteome</keyword>